<keyword evidence="2" id="KW-1185">Reference proteome</keyword>
<proteinExistence type="predicted"/>
<dbReference type="AlphaFoldDB" id="A0A3L9ZXC7"/>
<accession>A0A3L9ZXC7</accession>
<evidence type="ECO:0000313" key="1">
    <source>
        <dbReference type="EMBL" id="RMA75158.1"/>
    </source>
</evidence>
<gene>
    <name evidence="1" type="ORF">BC961_2515</name>
</gene>
<reference evidence="1 2" key="1">
    <citation type="submission" date="2018-10" db="EMBL/GenBank/DDBJ databases">
        <title>Genomic Encyclopedia of Archaeal and Bacterial Type Strains, Phase II (KMG-II): from individual species to whole genera.</title>
        <authorList>
            <person name="Goeker M."/>
        </authorList>
    </citation>
    <scope>NUCLEOTIDE SEQUENCE [LARGE SCALE GENOMIC DNA]</scope>
    <source>
        <strain evidence="1 2">DSM 19727</strain>
    </source>
</reference>
<organism evidence="1 2">
    <name type="scientific">Flavobacterium weaverense</name>
    <dbReference type="NCBI Taxonomy" id="271156"/>
    <lineage>
        <taxon>Bacteria</taxon>
        <taxon>Pseudomonadati</taxon>
        <taxon>Bacteroidota</taxon>
        <taxon>Flavobacteriia</taxon>
        <taxon>Flavobacteriales</taxon>
        <taxon>Flavobacteriaceae</taxon>
        <taxon>Flavobacterium</taxon>
    </lineage>
</organism>
<name>A0A3L9ZXC7_9FLAO</name>
<protein>
    <submittedName>
        <fullName evidence="1">Uncharacterized protein</fullName>
    </submittedName>
</protein>
<dbReference type="RefSeq" id="WP_121926087.1">
    <property type="nucleotide sequence ID" value="NZ_CBCSGA010000020.1"/>
</dbReference>
<sequence>MKKYIVVGLIFAFILCYSIKVIYNSKSIKQDLLQTTYETVESSSKVSKGVKTEKLNNEGEKINYFEKHKKKINIDYILENKNFTESHSFSRHKKGKIFYRKNVKAE</sequence>
<evidence type="ECO:0000313" key="2">
    <source>
        <dbReference type="Proteomes" id="UP000280368"/>
    </source>
</evidence>
<dbReference type="EMBL" id="REFH01000010">
    <property type="protein sequence ID" value="RMA75158.1"/>
    <property type="molecule type" value="Genomic_DNA"/>
</dbReference>
<comment type="caution">
    <text evidence="1">The sequence shown here is derived from an EMBL/GenBank/DDBJ whole genome shotgun (WGS) entry which is preliminary data.</text>
</comment>
<dbReference type="Proteomes" id="UP000280368">
    <property type="component" value="Unassembled WGS sequence"/>
</dbReference>